<evidence type="ECO:0008006" key="4">
    <source>
        <dbReference type="Google" id="ProtNLM"/>
    </source>
</evidence>
<proteinExistence type="predicted"/>
<keyword evidence="1" id="KW-0732">Signal</keyword>
<evidence type="ECO:0000313" key="3">
    <source>
        <dbReference type="Proteomes" id="UP000225706"/>
    </source>
</evidence>
<dbReference type="OrthoDB" id="10453195at2759"/>
<name>A0A2B4R4A8_STYPI</name>
<dbReference type="Proteomes" id="UP000225706">
    <property type="component" value="Unassembled WGS sequence"/>
</dbReference>
<feature type="chain" id="PRO_5012767107" description="Peptidase A2 domain-containing protein" evidence="1">
    <location>
        <begin position="19"/>
        <end position="450"/>
    </location>
</feature>
<protein>
    <recommendedName>
        <fullName evidence="4">Peptidase A2 domain-containing protein</fullName>
    </recommendedName>
</protein>
<dbReference type="AlphaFoldDB" id="A0A2B4R4A8"/>
<gene>
    <name evidence="2" type="ORF">AWC38_SpisGene23590</name>
</gene>
<sequence length="450" mass="49883">MTLVEGLVFGCICIVVISRHGDGWVAAAPDIADAQPATSEENFKDQVDGRHTTWTLLGSLKGIDRAVLCLSVFIHILRVLLPVAFNKVLASLSGGRVDCGRCVVISVARNCDSTTTSNVYCWDVDSHGNGEGEPFQLMFENRTFWTNEEVTNEGLKVGSLLNYQPFVPSFQIVSEQGKLDGKQFIENAGGKPQDVTQLLMDLQDNESLYRGLKGAHGCVNQKGHRFFQAYSDKKEFLKELYTKLHMACTRIYFIGIRACTIKNERVALETVDGELLDMPLNCRESLVLSTAPVHLQLKRPWEVADDELGGVAVVKCEAGKSTCEGMILRYKPYIISRDEELVEIRNACGKVIPLERAWRVLFDTGNEARTGISTGLLLELNLQPDSKTKEEVKLAGGGLRQFENVEIELVIRGYHFKVYALVGVPAEGTDLLVGMDIIQQLFDKGYTIGE</sequence>
<dbReference type="EMBL" id="LSMT01001362">
    <property type="protein sequence ID" value="PFX12451.1"/>
    <property type="molecule type" value="Genomic_DNA"/>
</dbReference>
<accession>A0A2B4R4A8</accession>
<evidence type="ECO:0000313" key="2">
    <source>
        <dbReference type="EMBL" id="PFX12451.1"/>
    </source>
</evidence>
<organism evidence="2 3">
    <name type="scientific">Stylophora pistillata</name>
    <name type="common">Smooth cauliflower coral</name>
    <dbReference type="NCBI Taxonomy" id="50429"/>
    <lineage>
        <taxon>Eukaryota</taxon>
        <taxon>Metazoa</taxon>
        <taxon>Cnidaria</taxon>
        <taxon>Anthozoa</taxon>
        <taxon>Hexacorallia</taxon>
        <taxon>Scleractinia</taxon>
        <taxon>Astrocoeniina</taxon>
        <taxon>Pocilloporidae</taxon>
        <taxon>Stylophora</taxon>
    </lineage>
</organism>
<reference evidence="3" key="1">
    <citation type="journal article" date="2017" name="bioRxiv">
        <title>Comparative analysis of the genomes of Stylophora pistillata and Acropora digitifera provides evidence for extensive differences between species of corals.</title>
        <authorList>
            <person name="Voolstra C.R."/>
            <person name="Li Y."/>
            <person name="Liew Y.J."/>
            <person name="Baumgarten S."/>
            <person name="Zoccola D."/>
            <person name="Flot J.-F."/>
            <person name="Tambutte S."/>
            <person name="Allemand D."/>
            <person name="Aranda M."/>
        </authorList>
    </citation>
    <scope>NUCLEOTIDE SEQUENCE [LARGE SCALE GENOMIC DNA]</scope>
</reference>
<evidence type="ECO:0000256" key="1">
    <source>
        <dbReference type="SAM" id="SignalP"/>
    </source>
</evidence>
<feature type="signal peptide" evidence="1">
    <location>
        <begin position="1"/>
        <end position="18"/>
    </location>
</feature>
<comment type="caution">
    <text evidence="2">The sequence shown here is derived from an EMBL/GenBank/DDBJ whole genome shotgun (WGS) entry which is preliminary data.</text>
</comment>
<keyword evidence="3" id="KW-1185">Reference proteome</keyword>